<dbReference type="Proteomes" id="UP000037982">
    <property type="component" value="Unassembled WGS sequence"/>
</dbReference>
<accession>A0A0N1JY29</accession>
<evidence type="ECO:0000313" key="2">
    <source>
        <dbReference type="Proteomes" id="UP000037982"/>
    </source>
</evidence>
<name>A0A0N1JY29_9ACTN</name>
<evidence type="ECO:0000313" key="1">
    <source>
        <dbReference type="EMBL" id="KPC63233.1"/>
    </source>
</evidence>
<dbReference type="PATRIC" id="fig|66876.3.peg.3540"/>
<comment type="caution">
    <text evidence="1">The sequence shown here is derived from an EMBL/GenBank/DDBJ whole genome shotgun (WGS) entry which is preliminary data.</text>
</comment>
<protein>
    <submittedName>
        <fullName evidence="1">Uncharacterized protein</fullName>
    </submittedName>
</protein>
<proteinExistence type="predicted"/>
<organism evidence="1 2">
    <name type="scientific">Streptomyces chattanoogensis</name>
    <dbReference type="NCBI Taxonomy" id="66876"/>
    <lineage>
        <taxon>Bacteria</taxon>
        <taxon>Bacillati</taxon>
        <taxon>Actinomycetota</taxon>
        <taxon>Actinomycetes</taxon>
        <taxon>Kitasatosporales</taxon>
        <taxon>Streptomycetaceae</taxon>
        <taxon>Streptomyces</taxon>
    </lineage>
</organism>
<reference evidence="2" key="1">
    <citation type="submission" date="2015-07" db="EMBL/GenBank/DDBJ databases">
        <authorList>
            <person name="Ju K.-S."/>
            <person name="Doroghazi J.R."/>
            <person name="Metcalf W.W."/>
        </authorList>
    </citation>
    <scope>NUCLEOTIDE SEQUENCE [LARGE SCALE GENOMIC DNA]</scope>
    <source>
        <strain evidence="2">NRRL ISP-5002</strain>
    </source>
</reference>
<keyword evidence="2" id="KW-1185">Reference proteome</keyword>
<sequence>MQVECDKARSHSWWRNVVEHGAWKGPGTIRVGPPTPDELPGIAKLFGTSEAQVQAMIAADWYGIEPSGGLSPRVMNMAPLLDKLEDEQADALGVIIRAMLRDGQG</sequence>
<dbReference type="AlphaFoldDB" id="A0A0N1JY29"/>
<dbReference type="EMBL" id="LGKG01000134">
    <property type="protein sequence ID" value="KPC63233.1"/>
    <property type="molecule type" value="Genomic_DNA"/>
</dbReference>
<gene>
    <name evidence="1" type="ORF">ADL29_16135</name>
</gene>